<keyword evidence="9" id="KW-0067">ATP-binding</keyword>
<dbReference type="GO" id="GO:0006747">
    <property type="term" value="P:FAD biosynthetic process"/>
    <property type="evidence" value="ECO:0007669"/>
    <property type="project" value="TreeGrafter"/>
</dbReference>
<feature type="domain" description="Phosphoadenosine phosphosulphate reductase" evidence="14">
    <location>
        <begin position="85"/>
        <end position="259"/>
    </location>
</feature>
<keyword evidence="6" id="KW-0548">Nucleotidyltransferase</keyword>
<evidence type="ECO:0000256" key="3">
    <source>
        <dbReference type="ARBA" id="ARBA00022630"/>
    </source>
</evidence>
<evidence type="ECO:0000256" key="1">
    <source>
        <dbReference type="ARBA" id="ARBA00004726"/>
    </source>
</evidence>
<dbReference type="InterPro" id="IPR014729">
    <property type="entry name" value="Rossmann-like_a/b/a_fold"/>
</dbReference>
<evidence type="ECO:0000256" key="10">
    <source>
        <dbReference type="ARBA" id="ARBA00031145"/>
    </source>
</evidence>
<dbReference type="CDD" id="cd23948">
    <property type="entry name" value="FAD_synthase"/>
    <property type="match status" value="1"/>
</dbReference>
<dbReference type="Pfam" id="PF01507">
    <property type="entry name" value="PAPS_reduct"/>
    <property type="match status" value="1"/>
</dbReference>
<evidence type="ECO:0000256" key="6">
    <source>
        <dbReference type="ARBA" id="ARBA00022695"/>
    </source>
</evidence>
<comment type="caution">
    <text evidence="15">The sequence shown here is derived from an EMBL/GenBank/DDBJ whole genome shotgun (WGS) entry which is preliminary data.</text>
</comment>
<gene>
    <name evidence="15" type="ORF">NPX13_g7883</name>
</gene>
<dbReference type="SUPFAM" id="SSF52402">
    <property type="entry name" value="Adenine nucleotide alpha hydrolases-like"/>
    <property type="match status" value="1"/>
</dbReference>
<keyword evidence="7" id="KW-0547">Nucleotide-binding</keyword>
<dbReference type="FunFam" id="3.40.50.620:FF:000187">
    <property type="entry name" value="Probable FAD synthetase"/>
    <property type="match status" value="1"/>
</dbReference>
<comment type="pathway">
    <text evidence="1">Cofactor biosynthesis; FAD biosynthesis; FAD from FMN: step 1/1.</text>
</comment>
<keyword evidence="4" id="KW-0288">FMN</keyword>
<evidence type="ECO:0000259" key="14">
    <source>
        <dbReference type="Pfam" id="PF01507"/>
    </source>
</evidence>
<feature type="compositionally biased region" description="Polar residues" evidence="13">
    <location>
        <begin position="22"/>
        <end position="31"/>
    </location>
</feature>
<evidence type="ECO:0000256" key="2">
    <source>
        <dbReference type="ARBA" id="ARBA00012393"/>
    </source>
</evidence>
<evidence type="ECO:0000256" key="13">
    <source>
        <dbReference type="SAM" id="MobiDB-lite"/>
    </source>
</evidence>
<dbReference type="GO" id="GO:0003919">
    <property type="term" value="F:FMN adenylyltransferase activity"/>
    <property type="evidence" value="ECO:0007669"/>
    <property type="project" value="UniProtKB-EC"/>
</dbReference>
<dbReference type="EMBL" id="JANPWZ010001630">
    <property type="protein sequence ID" value="KAJ3564321.1"/>
    <property type="molecule type" value="Genomic_DNA"/>
</dbReference>
<organism evidence="15 16">
    <name type="scientific">Xylaria arbuscula</name>
    <dbReference type="NCBI Taxonomy" id="114810"/>
    <lineage>
        <taxon>Eukaryota</taxon>
        <taxon>Fungi</taxon>
        <taxon>Dikarya</taxon>
        <taxon>Ascomycota</taxon>
        <taxon>Pezizomycotina</taxon>
        <taxon>Sordariomycetes</taxon>
        <taxon>Xylariomycetidae</taxon>
        <taxon>Xylariales</taxon>
        <taxon>Xylariaceae</taxon>
        <taxon>Xylaria</taxon>
    </lineage>
</organism>
<keyword evidence="3" id="KW-0285">Flavoprotein</keyword>
<dbReference type="PANTHER" id="PTHR23293:SF9">
    <property type="entry name" value="FAD SYNTHASE"/>
    <property type="match status" value="1"/>
</dbReference>
<dbReference type="VEuPathDB" id="FungiDB:F4678DRAFT_465253"/>
<dbReference type="InterPro" id="IPR002500">
    <property type="entry name" value="PAPS_reduct_dom"/>
</dbReference>
<evidence type="ECO:0000256" key="9">
    <source>
        <dbReference type="ARBA" id="ARBA00022840"/>
    </source>
</evidence>
<proteinExistence type="predicted"/>
<dbReference type="EC" id="2.7.7.2" evidence="2"/>
<feature type="region of interest" description="Disordered" evidence="13">
    <location>
        <begin position="1"/>
        <end position="31"/>
    </location>
</feature>
<dbReference type="GO" id="GO:0005524">
    <property type="term" value="F:ATP binding"/>
    <property type="evidence" value="ECO:0007669"/>
    <property type="project" value="UniProtKB-KW"/>
</dbReference>
<feature type="region of interest" description="Disordered" evidence="13">
    <location>
        <begin position="252"/>
        <end position="289"/>
    </location>
</feature>
<accession>A0A9W8N973</accession>
<protein>
    <recommendedName>
        <fullName evidence="2">FAD synthase</fullName>
        <ecNumber evidence="2">2.7.7.2</ecNumber>
    </recommendedName>
    <alternativeName>
        <fullName evidence="10">FAD pyrophosphorylase</fullName>
    </alternativeName>
    <alternativeName>
        <fullName evidence="11">FMN adenylyltransferase</fullName>
    </alternativeName>
</protein>
<evidence type="ECO:0000313" key="15">
    <source>
        <dbReference type="EMBL" id="KAJ3564321.1"/>
    </source>
</evidence>
<name>A0A9W8N973_9PEZI</name>
<evidence type="ECO:0000313" key="16">
    <source>
        <dbReference type="Proteomes" id="UP001148614"/>
    </source>
</evidence>
<reference evidence="15" key="1">
    <citation type="submission" date="2022-07" db="EMBL/GenBank/DDBJ databases">
        <title>Genome Sequence of Xylaria arbuscula.</title>
        <authorList>
            <person name="Buettner E."/>
        </authorList>
    </citation>
    <scope>NUCLEOTIDE SEQUENCE</scope>
    <source>
        <strain evidence="15">VT107</strain>
    </source>
</reference>
<evidence type="ECO:0000256" key="5">
    <source>
        <dbReference type="ARBA" id="ARBA00022679"/>
    </source>
</evidence>
<keyword evidence="8" id="KW-0274">FAD</keyword>
<sequence length="289" mass="32451">MTPDPSDHSTSTASAPFPNGYPTKTASASSPPRSLYEVCLEVSNKVDNLLAESPKTALHRDTQARVREAIGVVDEAFQRYGLEEISISYNGGKDCLVLLIIILACLARRYPPPKKDQSSKTQNGPSESVPFPEKFQAVYIVSAHPFSEVDDFVVSSSAEYRLDVRRYELKMKEGLEAYLGDRPAIKAIFVGTRRTDPHGERLTHFDPTDGGWPDFMRIHPVIDWHYTEIWAFIRHLGIPYCPLYDQGYTSLGGTQDTQPNPKLKKDQEGGFLPAYELEGDDQERLGRDR</sequence>
<comment type="catalytic activity">
    <reaction evidence="12">
        <text>FMN + ATP + H(+) = FAD + diphosphate</text>
        <dbReference type="Rhea" id="RHEA:17237"/>
        <dbReference type="ChEBI" id="CHEBI:15378"/>
        <dbReference type="ChEBI" id="CHEBI:30616"/>
        <dbReference type="ChEBI" id="CHEBI:33019"/>
        <dbReference type="ChEBI" id="CHEBI:57692"/>
        <dbReference type="ChEBI" id="CHEBI:58210"/>
        <dbReference type="EC" id="2.7.7.2"/>
    </reaction>
</comment>
<dbReference type="AlphaFoldDB" id="A0A9W8N973"/>
<keyword evidence="5" id="KW-0808">Transferase</keyword>
<dbReference type="Proteomes" id="UP001148614">
    <property type="component" value="Unassembled WGS sequence"/>
</dbReference>
<evidence type="ECO:0000256" key="4">
    <source>
        <dbReference type="ARBA" id="ARBA00022643"/>
    </source>
</evidence>
<keyword evidence="16" id="KW-1185">Reference proteome</keyword>
<evidence type="ECO:0000256" key="8">
    <source>
        <dbReference type="ARBA" id="ARBA00022827"/>
    </source>
</evidence>
<dbReference type="Gene3D" id="3.40.50.620">
    <property type="entry name" value="HUPs"/>
    <property type="match status" value="1"/>
</dbReference>
<evidence type="ECO:0000256" key="7">
    <source>
        <dbReference type="ARBA" id="ARBA00022741"/>
    </source>
</evidence>
<evidence type="ECO:0000256" key="12">
    <source>
        <dbReference type="ARBA" id="ARBA00049494"/>
    </source>
</evidence>
<dbReference type="PANTHER" id="PTHR23293">
    <property type="entry name" value="FAD SYNTHETASE-RELATED FMN ADENYLYLTRANSFERASE"/>
    <property type="match status" value="1"/>
</dbReference>
<evidence type="ECO:0000256" key="11">
    <source>
        <dbReference type="ARBA" id="ARBA00031871"/>
    </source>
</evidence>